<proteinExistence type="predicted"/>
<name>A0A382X8G3_9ZZZZ</name>
<evidence type="ECO:0000259" key="1">
    <source>
        <dbReference type="PROSITE" id="PS51186"/>
    </source>
</evidence>
<dbReference type="InterPro" id="IPR016890">
    <property type="entry name" value="UCP028520"/>
</dbReference>
<dbReference type="GO" id="GO:0016747">
    <property type="term" value="F:acyltransferase activity, transferring groups other than amino-acyl groups"/>
    <property type="evidence" value="ECO:0007669"/>
    <property type="project" value="InterPro"/>
</dbReference>
<dbReference type="Pfam" id="PF00583">
    <property type="entry name" value="Acetyltransf_1"/>
    <property type="match status" value="1"/>
</dbReference>
<dbReference type="PROSITE" id="PS51186">
    <property type="entry name" value="GNAT"/>
    <property type="match status" value="1"/>
</dbReference>
<dbReference type="AlphaFoldDB" id="A0A382X8G3"/>
<dbReference type="PIRSF" id="PIRSF028520">
    <property type="entry name" value="UCP028520"/>
    <property type="match status" value="1"/>
</dbReference>
<dbReference type="CDD" id="cd04301">
    <property type="entry name" value="NAT_SF"/>
    <property type="match status" value="1"/>
</dbReference>
<feature type="non-terminal residue" evidence="2">
    <location>
        <position position="1"/>
    </location>
</feature>
<accession>A0A382X8G3</accession>
<dbReference type="SUPFAM" id="SSF55729">
    <property type="entry name" value="Acyl-CoA N-acyltransferases (Nat)"/>
    <property type="match status" value="1"/>
</dbReference>
<gene>
    <name evidence="2" type="ORF">METZ01_LOCUS420023</name>
</gene>
<dbReference type="Gene3D" id="3.40.630.30">
    <property type="match status" value="1"/>
</dbReference>
<organism evidence="2">
    <name type="scientific">marine metagenome</name>
    <dbReference type="NCBI Taxonomy" id="408172"/>
    <lineage>
        <taxon>unclassified sequences</taxon>
        <taxon>metagenomes</taxon>
        <taxon>ecological metagenomes</taxon>
    </lineage>
</organism>
<feature type="domain" description="N-acetyltransferase" evidence="1">
    <location>
        <begin position="15"/>
        <end position="175"/>
    </location>
</feature>
<dbReference type="InterPro" id="IPR000182">
    <property type="entry name" value="GNAT_dom"/>
</dbReference>
<reference evidence="2" key="1">
    <citation type="submission" date="2018-05" db="EMBL/GenBank/DDBJ databases">
        <authorList>
            <person name="Lanie J.A."/>
            <person name="Ng W.-L."/>
            <person name="Kazmierczak K.M."/>
            <person name="Andrzejewski T.M."/>
            <person name="Davidsen T.M."/>
            <person name="Wayne K.J."/>
            <person name="Tettelin H."/>
            <person name="Glass J.I."/>
            <person name="Rusch D."/>
            <person name="Podicherti R."/>
            <person name="Tsui H.-C.T."/>
            <person name="Winkler M.E."/>
        </authorList>
    </citation>
    <scope>NUCLEOTIDE SEQUENCE</scope>
</reference>
<dbReference type="InterPro" id="IPR016181">
    <property type="entry name" value="Acyl_CoA_acyltransferase"/>
</dbReference>
<evidence type="ECO:0000313" key="2">
    <source>
        <dbReference type="EMBL" id="SVD67169.1"/>
    </source>
</evidence>
<dbReference type="EMBL" id="UINC01165655">
    <property type="protein sequence ID" value="SVD67169.1"/>
    <property type="molecule type" value="Genomic_DNA"/>
</dbReference>
<sequence length="175" mass="20731">GKRTQYTLIREQELINLRQYDESLFEFVLEANNMNKPKVGAVDKKKLQSLIDQANYCKVAFYNNTPGGFLLCLPKNIQYDSKNYEWISKRYKNFMYIDRIAVIKEFQNKKLGTALYSDLINYSKKEQYDIILCEVNIHPPNPGSIRFHKRFDFVECGTQFIEGSTKQVQFFYKDM</sequence>
<protein>
    <recommendedName>
        <fullName evidence="1">N-acetyltransferase domain-containing protein</fullName>
    </recommendedName>
</protein>